<dbReference type="Gene3D" id="3.20.20.100">
    <property type="entry name" value="NADP-dependent oxidoreductase domain"/>
    <property type="match status" value="1"/>
</dbReference>
<dbReference type="HOGENOM" id="CLU_092068_0_0_11"/>
<dbReference type="STRING" id="446462.Amir_3272"/>
<keyword evidence="2" id="KW-1185">Reference proteome</keyword>
<evidence type="ECO:0008006" key="3">
    <source>
        <dbReference type="Google" id="ProtNLM"/>
    </source>
</evidence>
<dbReference type="AlphaFoldDB" id="C6W8S9"/>
<reference evidence="1 2" key="1">
    <citation type="journal article" date="2009" name="Stand. Genomic Sci.">
        <title>Complete genome sequence of Actinosynnema mirum type strain (101).</title>
        <authorList>
            <person name="Land M."/>
            <person name="Lapidus A."/>
            <person name="Mayilraj S."/>
            <person name="Chen F."/>
            <person name="Copeland A."/>
            <person name="Del Rio T.G."/>
            <person name="Nolan M."/>
            <person name="Lucas S."/>
            <person name="Tice H."/>
            <person name="Cheng J.F."/>
            <person name="Chertkov O."/>
            <person name="Bruce D."/>
            <person name="Goodwin L."/>
            <person name="Pitluck S."/>
            <person name="Rohde M."/>
            <person name="Goker M."/>
            <person name="Pati A."/>
            <person name="Ivanova N."/>
            <person name="Mavromatis K."/>
            <person name="Chen A."/>
            <person name="Palaniappan K."/>
            <person name="Hauser L."/>
            <person name="Chang Y.J."/>
            <person name="Jeffries C.C."/>
            <person name="Brettin T."/>
            <person name="Detter J.C."/>
            <person name="Han C."/>
            <person name="Chain P."/>
            <person name="Tindall B.J."/>
            <person name="Bristow J."/>
            <person name="Eisen J.A."/>
            <person name="Markowitz V."/>
            <person name="Hugenholtz P."/>
            <person name="Kyrpides N.C."/>
            <person name="Klenk H.P."/>
        </authorList>
    </citation>
    <scope>NUCLEOTIDE SEQUENCE [LARGE SCALE GENOMIC DNA]</scope>
    <source>
        <strain evidence="2">ATCC 29888 / DSM 43827 / JCM 3225 / NBRC 14064 / NCIMB 13271 / NRRL B-12336 / IMRU 3971 / 101</strain>
    </source>
</reference>
<organism evidence="1 2">
    <name type="scientific">Actinosynnema mirum (strain ATCC 29888 / DSM 43827 / JCM 3225 / NBRC 14064 / NCIMB 13271 / NRRL B-12336 / IMRU 3971 / 101)</name>
    <dbReference type="NCBI Taxonomy" id="446462"/>
    <lineage>
        <taxon>Bacteria</taxon>
        <taxon>Bacillati</taxon>
        <taxon>Actinomycetota</taxon>
        <taxon>Actinomycetes</taxon>
        <taxon>Pseudonocardiales</taxon>
        <taxon>Pseudonocardiaceae</taxon>
        <taxon>Actinosynnema</taxon>
    </lineage>
</organism>
<gene>
    <name evidence="1" type="ordered locus">Amir_3272</name>
</gene>
<name>C6W8S9_ACTMD</name>
<dbReference type="InterPro" id="IPR036812">
    <property type="entry name" value="NAD(P)_OxRdtase_dom_sf"/>
</dbReference>
<dbReference type="KEGG" id="ami:Amir_3272"/>
<dbReference type="eggNOG" id="COG0667">
    <property type="taxonomic scope" value="Bacteria"/>
</dbReference>
<dbReference type="SUPFAM" id="SSF51430">
    <property type="entry name" value="NAD(P)-linked oxidoreductase"/>
    <property type="match status" value="1"/>
</dbReference>
<dbReference type="Proteomes" id="UP000002213">
    <property type="component" value="Chromosome"/>
</dbReference>
<evidence type="ECO:0000313" key="2">
    <source>
        <dbReference type="Proteomes" id="UP000002213"/>
    </source>
</evidence>
<accession>C6W8S9</accession>
<evidence type="ECO:0000313" key="1">
    <source>
        <dbReference type="EMBL" id="ACU37178.1"/>
    </source>
</evidence>
<protein>
    <recommendedName>
        <fullName evidence="3">NADP-dependent oxidoreductase domain-containing protein</fullName>
    </recommendedName>
</protein>
<proteinExistence type="predicted"/>
<sequence length="209" mass="22744">MKRAQDLGLAPSVILLHNPEHSLADLSSEEAFDQLAAASRELEAAKRAGLCSRWGISSWDTRSLERAVLGRPNAPVKPDVLMVRAGLLVGYDVLEASERLFAHLDISHEGRWGMSPFGGNATASIWSEFDPRLFLEQGIPAATRAQAVFRAACDLPFVHRVATGTDSPSHLAELALATGLQTDEKVVSSYRALLRRKQTEARKSTTEIG</sequence>
<dbReference type="EMBL" id="CP001630">
    <property type="protein sequence ID" value="ACU37178.1"/>
    <property type="molecule type" value="Genomic_DNA"/>
</dbReference>